<feature type="active site" description="Proton acceptor" evidence="5">
    <location>
        <position position="170"/>
    </location>
</feature>
<feature type="binding site" evidence="5">
    <location>
        <position position="229"/>
    </location>
    <ligand>
        <name>Zn(2+)</name>
        <dbReference type="ChEBI" id="CHEBI:29105"/>
    </ligand>
</feature>
<dbReference type="GO" id="GO:0070403">
    <property type="term" value="F:NAD+ binding"/>
    <property type="evidence" value="ECO:0007669"/>
    <property type="project" value="UniProtKB-UniRule"/>
</dbReference>
<proteinExistence type="inferred from homology"/>
<dbReference type="EC" id="2.3.1.-" evidence="5"/>
<dbReference type="EMBL" id="GDIQ01089516">
    <property type="protein sequence ID" value="JAN05221.1"/>
    <property type="molecule type" value="Transcribed_RNA"/>
</dbReference>
<feature type="binding site" evidence="5">
    <location>
        <begin position="152"/>
        <end position="155"/>
    </location>
    <ligand>
        <name>NAD(+)</name>
        <dbReference type="ChEBI" id="CHEBI:57540"/>
    </ligand>
</feature>
<organism evidence="6">
    <name type="scientific">Daphnia magna</name>
    <dbReference type="NCBI Taxonomy" id="35525"/>
    <lineage>
        <taxon>Eukaryota</taxon>
        <taxon>Metazoa</taxon>
        <taxon>Ecdysozoa</taxon>
        <taxon>Arthropoda</taxon>
        <taxon>Crustacea</taxon>
        <taxon>Branchiopoda</taxon>
        <taxon>Diplostraca</taxon>
        <taxon>Cladocera</taxon>
        <taxon>Anomopoda</taxon>
        <taxon>Daphniidae</taxon>
        <taxon>Daphnia</taxon>
    </lineage>
</organism>
<feature type="binding site" evidence="5">
    <location>
        <position position="317"/>
    </location>
    <ligand>
        <name>NAD(+)</name>
        <dbReference type="ChEBI" id="CHEBI:57540"/>
    </ligand>
</feature>
<comment type="catalytic activity">
    <reaction evidence="5">
        <text>N(6)-acetyl-L-lysyl-[protein] + NAD(+) + H2O = 2''-O-acetyl-ADP-D-ribose + nicotinamide + L-lysyl-[protein]</text>
        <dbReference type="Rhea" id="RHEA:43636"/>
        <dbReference type="Rhea" id="RHEA-COMP:9752"/>
        <dbReference type="Rhea" id="RHEA-COMP:10731"/>
        <dbReference type="ChEBI" id="CHEBI:15377"/>
        <dbReference type="ChEBI" id="CHEBI:17154"/>
        <dbReference type="ChEBI" id="CHEBI:29969"/>
        <dbReference type="ChEBI" id="CHEBI:57540"/>
        <dbReference type="ChEBI" id="CHEBI:61930"/>
        <dbReference type="ChEBI" id="CHEBI:83767"/>
        <dbReference type="EC" id="2.3.1.286"/>
    </reaction>
</comment>
<dbReference type="Gene3D" id="3.40.50.1220">
    <property type="entry name" value="TPP-binding domain"/>
    <property type="match status" value="1"/>
</dbReference>
<keyword evidence="2 5" id="KW-0479">Metal-binding</keyword>
<feature type="binding site" evidence="5">
    <location>
        <begin position="299"/>
        <end position="301"/>
    </location>
    <ligand>
        <name>NAD(+)</name>
        <dbReference type="ChEBI" id="CHEBI:57540"/>
    </ligand>
</feature>
<dbReference type="CDD" id="cd01409">
    <property type="entry name" value="SIRT4"/>
    <property type="match status" value="1"/>
</dbReference>
<comment type="cofactor">
    <cofactor evidence="5">
        <name>Zn(2+)</name>
        <dbReference type="ChEBI" id="CHEBI:29105"/>
    </cofactor>
    <text evidence="5">Binds 1 zinc ion per subunit.</text>
</comment>
<dbReference type="OrthoDB" id="424302at2759"/>
<dbReference type="SUPFAM" id="SSF52467">
    <property type="entry name" value="DHS-like NAD/FAD-binding domain"/>
    <property type="match status" value="1"/>
</dbReference>
<feature type="binding site" evidence="5">
    <location>
        <begin position="71"/>
        <end position="91"/>
    </location>
    <ligand>
        <name>NAD(+)</name>
        <dbReference type="ChEBI" id="CHEBI:57540"/>
    </ligand>
</feature>
<keyword evidence="5" id="KW-0496">Mitochondrion</keyword>
<accession>A0A0P5PRC6</accession>
<dbReference type="PROSITE" id="PS50305">
    <property type="entry name" value="SIRTUIN"/>
    <property type="match status" value="1"/>
</dbReference>
<dbReference type="GO" id="GO:0017136">
    <property type="term" value="F:histone deacetylase activity, NAD-dependent"/>
    <property type="evidence" value="ECO:0007669"/>
    <property type="project" value="TreeGrafter"/>
</dbReference>
<dbReference type="InterPro" id="IPR050134">
    <property type="entry name" value="NAD-dep_sirtuin_deacylases"/>
</dbReference>
<reference evidence="6" key="1">
    <citation type="submission" date="2015-10" db="EMBL/GenBank/DDBJ databases">
        <title>EvidentialGene: Evidence-directed Construction of Complete mRNA Transcriptomes without Genomes.</title>
        <authorList>
            <person name="Gilbert D.G."/>
        </authorList>
    </citation>
    <scope>NUCLEOTIDE SEQUENCE</scope>
</reference>
<name>A0A0P5PRC6_9CRUS</name>
<feature type="binding site" evidence="5">
    <location>
        <position position="181"/>
    </location>
    <ligand>
        <name>Zn(2+)</name>
        <dbReference type="ChEBI" id="CHEBI:29105"/>
    </ligand>
</feature>
<evidence type="ECO:0000256" key="5">
    <source>
        <dbReference type="HAMAP-Rule" id="MF_03161"/>
    </source>
</evidence>
<evidence type="ECO:0000256" key="3">
    <source>
        <dbReference type="ARBA" id="ARBA00022833"/>
    </source>
</evidence>
<protein>
    <recommendedName>
        <fullName evidence="5">NAD-dependent protein deacylase</fullName>
        <ecNumber evidence="5">2.3.1.-</ecNumber>
    </recommendedName>
    <alternativeName>
        <fullName evidence="5">Regulatory protein SIR2 homolog</fullName>
    </alternativeName>
</protein>
<dbReference type="Pfam" id="PF02146">
    <property type="entry name" value="SIR2"/>
    <property type="match status" value="1"/>
</dbReference>
<feature type="binding site" evidence="5">
    <location>
        <begin position="273"/>
        <end position="275"/>
    </location>
    <ligand>
        <name>NAD(+)</name>
        <dbReference type="ChEBI" id="CHEBI:57540"/>
    </ligand>
</feature>
<dbReference type="Gene3D" id="3.30.1600.10">
    <property type="entry name" value="SIR2/SIRT2 'Small Domain"/>
    <property type="match status" value="1"/>
</dbReference>
<feature type="binding site" evidence="5">
    <location>
        <position position="232"/>
    </location>
    <ligand>
        <name>Zn(2+)</name>
        <dbReference type="ChEBI" id="CHEBI:29105"/>
    </ligand>
</feature>
<dbReference type="InterPro" id="IPR026590">
    <property type="entry name" value="Ssirtuin_cat_dom"/>
</dbReference>
<dbReference type="InterPro" id="IPR029035">
    <property type="entry name" value="DHS-like_NAD/FAD-binding_dom"/>
</dbReference>
<evidence type="ECO:0000256" key="2">
    <source>
        <dbReference type="ARBA" id="ARBA00022723"/>
    </source>
</evidence>
<dbReference type="NCBIfam" id="NF003738">
    <property type="entry name" value="PRK05333.1"/>
    <property type="match status" value="1"/>
</dbReference>
<evidence type="ECO:0000256" key="1">
    <source>
        <dbReference type="ARBA" id="ARBA00022679"/>
    </source>
</evidence>
<dbReference type="AlphaFoldDB" id="A0A0P5PRC6"/>
<keyword evidence="3 5" id="KW-0862">Zinc</keyword>
<evidence type="ECO:0000313" key="6">
    <source>
        <dbReference type="EMBL" id="JAN05221.1"/>
    </source>
</evidence>
<dbReference type="InterPro" id="IPR003000">
    <property type="entry name" value="Sirtuin"/>
</dbReference>
<comment type="function">
    <text evidence="5">NAD-dependent protein deacylase. Catalyzes the NAD-dependent hydrolysis of acyl groups from lysine residues.</text>
</comment>
<keyword evidence="4 5" id="KW-0520">NAD</keyword>
<dbReference type="GO" id="GO:0005759">
    <property type="term" value="C:mitochondrial matrix"/>
    <property type="evidence" value="ECO:0007669"/>
    <property type="project" value="UniProtKB-SubCell"/>
</dbReference>
<keyword evidence="1 5" id="KW-0808">Transferase</keyword>
<dbReference type="PANTHER" id="PTHR11085">
    <property type="entry name" value="NAD-DEPENDENT PROTEIN DEACYLASE SIRTUIN-5, MITOCHONDRIAL-RELATED"/>
    <property type="match status" value="1"/>
</dbReference>
<sequence length="326" mass="36805">MLSRKINLTCKQSFHSTDSTMKITAERGKINFTRQHGNLTFVPHHEAVIESQLEKLQMLVDSSTNILILTGAGVSTESGIPDYRSELVGLYARSNHRPIQHQDFMRSKHVRQRYWARNFVGWSKFSTVQPNASHFLLASWERHGKISSIVTQNVDRLHHKAGSKATVELHGCAHEVKCMKCNYEMSRDKFQSILTELNPSLSVPNADIRPDADVELSQEIINTFRVPNCQQCRDELEGFYKPNIIFFGDNVPKSRVEFVFSQLQSSDCLIVLGSSLYVYSGYRFILRASELGIPSAIVNIGPTRGDKLASIKLSAKCSEVLTKICI</sequence>
<dbReference type="PANTHER" id="PTHR11085:SF10">
    <property type="entry name" value="NAD-DEPENDENT PROTEIN DEACYLASE SIRTUIN-5, MITOCHONDRIAL-RELATED"/>
    <property type="match status" value="1"/>
</dbReference>
<feature type="binding site" evidence="5">
    <location>
        <position position="178"/>
    </location>
    <ligand>
        <name>Zn(2+)</name>
        <dbReference type="ChEBI" id="CHEBI:29105"/>
    </ligand>
</feature>
<dbReference type="InterPro" id="IPR026591">
    <property type="entry name" value="Sirtuin_cat_small_dom_sf"/>
</dbReference>
<comment type="subcellular location">
    <subcellularLocation>
        <location evidence="5">Mitochondrion matrix</location>
    </subcellularLocation>
</comment>
<dbReference type="HAMAP" id="MF_01967">
    <property type="entry name" value="Sirtuin_ClassII"/>
    <property type="match status" value="1"/>
</dbReference>
<evidence type="ECO:0000256" key="4">
    <source>
        <dbReference type="ARBA" id="ARBA00023027"/>
    </source>
</evidence>
<dbReference type="GO" id="GO:0008270">
    <property type="term" value="F:zinc ion binding"/>
    <property type="evidence" value="ECO:0007669"/>
    <property type="project" value="UniProtKB-UniRule"/>
</dbReference>
<dbReference type="InterPro" id="IPR026587">
    <property type="entry name" value="Sirtuin_class_II"/>
</dbReference>
<comment type="similarity">
    <text evidence="5">Belongs to the sirtuin family. Class II subfamily.</text>
</comment>